<evidence type="ECO:0000313" key="2">
    <source>
        <dbReference type="Proteomes" id="UP000294933"/>
    </source>
</evidence>
<accession>A0A4Y7PZE1</accession>
<gene>
    <name evidence="1" type="ORF">BD410DRAFT_790419</name>
</gene>
<organism evidence="1 2">
    <name type="scientific">Rickenella mellea</name>
    <dbReference type="NCBI Taxonomy" id="50990"/>
    <lineage>
        <taxon>Eukaryota</taxon>
        <taxon>Fungi</taxon>
        <taxon>Dikarya</taxon>
        <taxon>Basidiomycota</taxon>
        <taxon>Agaricomycotina</taxon>
        <taxon>Agaricomycetes</taxon>
        <taxon>Hymenochaetales</taxon>
        <taxon>Rickenellaceae</taxon>
        <taxon>Rickenella</taxon>
    </lineage>
</organism>
<protein>
    <submittedName>
        <fullName evidence="1">Uncharacterized protein</fullName>
    </submittedName>
</protein>
<dbReference type="EMBL" id="ML170185">
    <property type="protein sequence ID" value="TDL20764.1"/>
    <property type="molecule type" value="Genomic_DNA"/>
</dbReference>
<reference evidence="1 2" key="1">
    <citation type="submission" date="2018-06" db="EMBL/GenBank/DDBJ databases">
        <title>A transcriptomic atlas of mushroom development highlights an independent origin of complex multicellularity.</title>
        <authorList>
            <consortium name="DOE Joint Genome Institute"/>
            <person name="Krizsan K."/>
            <person name="Almasi E."/>
            <person name="Merenyi Z."/>
            <person name="Sahu N."/>
            <person name="Viragh M."/>
            <person name="Koszo T."/>
            <person name="Mondo S."/>
            <person name="Kiss B."/>
            <person name="Balint B."/>
            <person name="Kues U."/>
            <person name="Barry K."/>
            <person name="Hegedus J.C."/>
            <person name="Henrissat B."/>
            <person name="Johnson J."/>
            <person name="Lipzen A."/>
            <person name="Ohm R."/>
            <person name="Nagy I."/>
            <person name="Pangilinan J."/>
            <person name="Yan J."/>
            <person name="Xiong Y."/>
            <person name="Grigoriev I.V."/>
            <person name="Hibbett D.S."/>
            <person name="Nagy L.G."/>
        </authorList>
    </citation>
    <scope>NUCLEOTIDE SEQUENCE [LARGE SCALE GENOMIC DNA]</scope>
    <source>
        <strain evidence="1 2">SZMC22713</strain>
    </source>
</reference>
<keyword evidence="2" id="KW-1185">Reference proteome</keyword>
<sequence>MASRDAYSGYLHSRWYQIVVALNGLPPFCVVAETRVQNVSASTNGDVRTPNVTEQLHKYRPGLTGNRWFMRSIALCYVGVSSHRRTNVRELNAFGMLNTETRDSCRKQQMGTSAFADYGNVYENRNHNYNQL</sequence>
<name>A0A4Y7PZE1_9AGAM</name>
<evidence type="ECO:0000313" key="1">
    <source>
        <dbReference type="EMBL" id="TDL20764.1"/>
    </source>
</evidence>
<dbReference type="AlphaFoldDB" id="A0A4Y7PZE1"/>
<dbReference type="Proteomes" id="UP000294933">
    <property type="component" value="Unassembled WGS sequence"/>
</dbReference>
<proteinExistence type="predicted"/>
<dbReference type="VEuPathDB" id="FungiDB:BD410DRAFT_790419"/>